<gene>
    <name evidence="10" type="ORF">RRG08_016975</name>
</gene>
<dbReference type="EMBL" id="JAWDGP010007289">
    <property type="protein sequence ID" value="KAK3726666.1"/>
    <property type="molecule type" value="Genomic_DNA"/>
</dbReference>
<evidence type="ECO:0000256" key="6">
    <source>
        <dbReference type="ARBA" id="ARBA00022845"/>
    </source>
</evidence>
<keyword evidence="5" id="KW-0862">Zinc</keyword>
<dbReference type="InterPro" id="IPR038129">
    <property type="entry name" value="Nanos_sf"/>
</dbReference>
<dbReference type="Pfam" id="PF05741">
    <property type="entry name" value="zf-nanos"/>
    <property type="match status" value="1"/>
</dbReference>
<evidence type="ECO:0000256" key="8">
    <source>
        <dbReference type="PROSITE-ProRule" id="PRU00855"/>
    </source>
</evidence>
<keyword evidence="6 8" id="KW-0810">Translation regulation</keyword>
<evidence type="ECO:0000256" key="3">
    <source>
        <dbReference type="ARBA" id="ARBA00022723"/>
    </source>
</evidence>
<dbReference type="InterPro" id="IPR024161">
    <property type="entry name" value="Znf_nanos-typ"/>
</dbReference>
<evidence type="ECO:0000256" key="5">
    <source>
        <dbReference type="ARBA" id="ARBA00022833"/>
    </source>
</evidence>
<keyword evidence="11" id="KW-1185">Reference proteome</keyword>
<feature type="domain" description="Nanos-type" evidence="9">
    <location>
        <begin position="86"/>
        <end position="140"/>
    </location>
</feature>
<dbReference type="PANTHER" id="PTHR12887">
    <property type="entry name" value="NANOS PROTEIN"/>
    <property type="match status" value="1"/>
</dbReference>
<dbReference type="Proteomes" id="UP001283361">
    <property type="component" value="Unassembled WGS sequence"/>
</dbReference>
<dbReference type="AlphaFoldDB" id="A0AAE0XZ96"/>
<comment type="similarity">
    <text evidence="8">Belongs to the nanos family.</text>
</comment>
<keyword evidence="4 8" id="KW-0863">Zinc-finger</keyword>
<keyword evidence="7 8" id="KW-0694">RNA-binding</keyword>
<keyword evidence="3" id="KW-0479">Metal-binding</keyword>
<dbReference type="GO" id="GO:0006417">
    <property type="term" value="P:regulation of translation"/>
    <property type="evidence" value="ECO:0007669"/>
    <property type="project" value="UniProtKB-UniRule"/>
</dbReference>
<reference evidence="10" key="1">
    <citation type="journal article" date="2023" name="G3 (Bethesda)">
        <title>A reference genome for the long-term kleptoplast-retaining sea slug Elysia crispata morphotype clarki.</title>
        <authorList>
            <person name="Eastman K.E."/>
            <person name="Pendleton A.L."/>
            <person name="Shaikh M.A."/>
            <person name="Suttiyut T."/>
            <person name="Ogas R."/>
            <person name="Tomko P."/>
            <person name="Gavelis G."/>
            <person name="Widhalm J.R."/>
            <person name="Wisecaver J.H."/>
        </authorList>
    </citation>
    <scope>NUCLEOTIDE SEQUENCE</scope>
    <source>
        <strain evidence="10">ECLA1</strain>
    </source>
</reference>
<accession>A0AAE0XZ96</accession>
<dbReference type="PROSITE" id="PS51522">
    <property type="entry name" value="ZF_NANOS"/>
    <property type="match status" value="1"/>
</dbReference>
<dbReference type="GO" id="GO:0003723">
    <property type="term" value="F:RNA binding"/>
    <property type="evidence" value="ECO:0007669"/>
    <property type="project" value="UniProtKB-UniRule"/>
</dbReference>
<evidence type="ECO:0000259" key="9">
    <source>
        <dbReference type="PROSITE" id="PS51522"/>
    </source>
</evidence>
<sequence>MNMSLDEVTPKTGKPLIMDFYMQQVREEFAHNGVTKDLDEMDYLMIKSRKKRDSPEEVSMTDSMQKSIKKIRLILINMKPLSNRRFCVFCKNNKEQPTVYNTHLVKNEEGEVTCPILRKYVCPICQATGKHAHTVKYCPYNEGLSVDAIFKTMRNGTGKQRKNSACSSE</sequence>
<dbReference type="GO" id="GO:0008270">
    <property type="term" value="F:zinc ion binding"/>
    <property type="evidence" value="ECO:0007669"/>
    <property type="project" value="UniProtKB-KW"/>
</dbReference>
<protein>
    <recommendedName>
        <fullName evidence="9">Nanos-type domain-containing protein</fullName>
    </recommendedName>
</protein>
<dbReference type="GO" id="GO:0005737">
    <property type="term" value="C:cytoplasm"/>
    <property type="evidence" value="ECO:0007669"/>
    <property type="project" value="UniProtKB-SubCell"/>
</dbReference>
<evidence type="ECO:0000313" key="11">
    <source>
        <dbReference type="Proteomes" id="UP001283361"/>
    </source>
</evidence>
<comment type="caution">
    <text evidence="10">The sequence shown here is derived from an EMBL/GenBank/DDBJ whole genome shotgun (WGS) entry which is preliminary data.</text>
</comment>
<dbReference type="Gene3D" id="4.10.60.30">
    <property type="entry name" value="Nanos, RNA-binding domain"/>
    <property type="match status" value="1"/>
</dbReference>
<keyword evidence="2" id="KW-0963">Cytoplasm</keyword>
<evidence type="ECO:0000256" key="4">
    <source>
        <dbReference type="ARBA" id="ARBA00022771"/>
    </source>
</evidence>
<evidence type="ECO:0000256" key="7">
    <source>
        <dbReference type="ARBA" id="ARBA00022884"/>
    </source>
</evidence>
<evidence type="ECO:0000256" key="2">
    <source>
        <dbReference type="ARBA" id="ARBA00022490"/>
    </source>
</evidence>
<evidence type="ECO:0000313" key="10">
    <source>
        <dbReference type="EMBL" id="KAK3726666.1"/>
    </source>
</evidence>
<proteinExistence type="inferred from homology"/>
<dbReference type="InterPro" id="IPR008705">
    <property type="entry name" value="Nanos/Xcar2"/>
</dbReference>
<comment type="subcellular location">
    <subcellularLocation>
        <location evidence="1">Cytoplasm</location>
    </subcellularLocation>
</comment>
<organism evidence="10 11">
    <name type="scientific">Elysia crispata</name>
    <name type="common">lettuce slug</name>
    <dbReference type="NCBI Taxonomy" id="231223"/>
    <lineage>
        <taxon>Eukaryota</taxon>
        <taxon>Metazoa</taxon>
        <taxon>Spiralia</taxon>
        <taxon>Lophotrochozoa</taxon>
        <taxon>Mollusca</taxon>
        <taxon>Gastropoda</taxon>
        <taxon>Heterobranchia</taxon>
        <taxon>Euthyneura</taxon>
        <taxon>Panpulmonata</taxon>
        <taxon>Sacoglossa</taxon>
        <taxon>Placobranchoidea</taxon>
        <taxon>Plakobranchidae</taxon>
        <taxon>Elysia</taxon>
    </lineage>
</organism>
<name>A0AAE0XZ96_9GAST</name>
<evidence type="ECO:0000256" key="1">
    <source>
        <dbReference type="ARBA" id="ARBA00004496"/>
    </source>
</evidence>